<evidence type="ECO:0008006" key="4">
    <source>
        <dbReference type="Google" id="ProtNLM"/>
    </source>
</evidence>
<organism evidence="2 3">
    <name type="scientific">Tianweitania populi</name>
    <dbReference type="NCBI Taxonomy" id="1607949"/>
    <lineage>
        <taxon>Bacteria</taxon>
        <taxon>Pseudomonadati</taxon>
        <taxon>Pseudomonadota</taxon>
        <taxon>Alphaproteobacteria</taxon>
        <taxon>Hyphomicrobiales</taxon>
        <taxon>Phyllobacteriaceae</taxon>
        <taxon>Tianweitania</taxon>
    </lineage>
</organism>
<evidence type="ECO:0000313" key="3">
    <source>
        <dbReference type="Proteomes" id="UP000630142"/>
    </source>
</evidence>
<dbReference type="RefSeq" id="WP_189503116.1">
    <property type="nucleotide sequence ID" value="NZ_BMZQ01000001.1"/>
</dbReference>
<dbReference type="Pfam" id="PF06035">
    <property type="entry name" value="Peptidase_C93"/>
    <property type="match status" value="1"/>
</dbReference>
<gene>
    <name evidence="2" type="ORF">GCM10016234_18390</name>
</gene>
<evidence type="ECO:0000313" key="2">
    <source>
        <dbReference type="EMBL" id="GHD13167.1"/>
    </source>
</evidence>
<proteinExistence type="predicted"/>
<keyword evidence="3" id="KW-1185">Reference proteome</keyword>
<dbReference type="PANTHER" id="PTHR39327:SF1">
    <property type="entry name" value="BLR5470 PROTEIN"/>
    <property type="match status" value="1"/>
</dbReference>
<protein>
    <recommendedName>
        <fullName evidence="4">Transglutaminase</fullName>
    </recommendedName>
</protein>
<evidence type="ECO:0000256" key="1">
    <source>
        <dbReference type="SAM" id="SignalP"/>
    </source>
</evidence>
<dbReference type="Gene3D" id="3.10.620.30">
    <property type="match status" value="1"/>
</dbReference>
<dbReference type="Proteomes" id="UP000630142">
    <property type="component" value="Unassembled WGS sequence"/>
</dbReference>
<comment type="caution">
    <text evidence="2">The sequence shown here is derived from an EMBL/GenBank/DDBJ whole genome shotgun (WGS) entry which is preliminary data.</text>
</comment>
<keyword evidence="1" id="KW-0732">Signal</keyword>
<name>A0A8J3DYN9_9HYPH</name>
<dbReference type="InterPro" id="IPR010319">
    <property type="entry name" value="Transglutaminase-like_Cys_pept"/>
</dbReference>
<dbReference type="PANTHER" id="PTHR39327">
    <property type="match status" value="1"/>
</dbReference>
<accession>A0A8J3DYN9</accession>
<dbReference type="EMBL" id="BMZQ01000001">
    <property type="protein sequence ID" value="GHD13167.1"/>
    <property type="molecule type" value="Genomic_DNA"/>
</dbReference>
<sequence>MIRCVIVLAVLLGCAACSETTSSIGAPSTMKPLGFAFAPPGFYPFCDEQPRLCSTNGASDAMTMTPARMAELKAVNTSVNRGFKQRDDKPGLSGDQWGMPTADAGGDCEDLAIMKKAELLKRGWPASTLLLTVGTLNGAGHAVLTVRTSKGDLVLDNMTDAIKPWSRTPYKYFARQKPNAGGGSEWTRIDS</sequence>
<feature type="chain" id="PRO_5035194281" description="Transglutaminase" evidence="1">
    <location>
        <begin position="20"/>
        <end position="191"/>
    </location>
</feature>
<reference evidence="2" key="2">
    <citation type="submission" date="2020-09" db="EMBL/GenBank/DDBJ databases">
        <authorList>
            <person name="Sun Q."/>
            <person name="Kim S."/>
        </authorList>
    </citation>
    <scope>NUCLEOTIDE SEQUENCE</scope>
    <source>
        <strain evidence="2">KCTC 42249</strain>
    </source>
</reference>
<dbReference type="AlphaFoldDB" id="A0A8J3DYN9"/>
<reference evidence="2" key="1">
    <citation type="journal article" date="2014" name="Int. J. Syst. Evol. Microbiol.">
        <title>Complete genome sequence of Corynebacterium casei LMG S-19264T (=DSM 44701T), isolated from a smear-ripened cheese.</title>
        <authorList>
            <consortium name="US DOE Joint Genome Institute (JGI-PGF)"/>
            <person name="Walter F."/>
            <person name="Albersmeier A."/>
            <person name="Kalinowski J."/>
            <person name="Ruckert C."/>
        </authorList>
    </citation>
    <scope>NUCLEOTIDE SEQUENCE</scope>
    <source>
        <strain evidence="2">KCTC 42249</strain>
    </source>
</reference>
<feature type="signal peptide" evidence="1">
    <location>
        <begin position="1"/>
        <end position="19"/>
    </location>
</feature>